<dbReference type="InterPro" id="IPR015947">
    <property type="entry name" value="PUA-like_sf"/>
</dbReference>
<gene>
    <name evidence="5" type="ORF">V565_004430</name>
</gene>
<dbReference type="PANTHER" id="PTHR14087">
    <property type="entry name" value="THYMOCYTE NUCLEAR PROTEIN 1"/>
    <property type="match status" value="1"/>
</dbReference>
<dbReference type="InterPro" id="IPR047197">
    <property type="entry name" value="THYN1-like_EVE"/>
</dbReference>
<reference evidence="5 6" key="1">
    <citation type="submission" date="2013-12" db="EMBL/GenBank/DDBJ databases">
        <authorList>
            <person name="Cubeta M."/>
            <person name="Pakala S."/>
            <person name="Fedorova N."/>
            <person name="Thomas E."/>
            <person name="Dean R."/>
            <person name="Jabaji S."/>
            <person name="Neate S."/>
            <person name="Toda T."/>
            <person name="Tavantzis S."/>
            <person name="Vilgalys R."/>
            <person name="Bharathan N."/>
            <person name="Pakala S."/>
            <person name="Losada L.S."/>
            <person name="Zafar N."/>
            <person name="Nierman W."/>
        </authorList>
    </citation>
    <scope>NUCLEOTIDE SEQUENCE [LARGE SCALE GENOMIC DNA]</scope>
    <source>
        <strain evidence="5 6">123E</strain>
    </source>
</reference>
<comment type="caution">
    <text evidence="5">The sequence shown here is derived from an EMBL/GenBank/DDBJ whole genome shotgun (WGS) entry which is preliminary data.</text>
</comment>
<feature type="domain" description="EVE" evidence="4">
    <location>
        <begin position="23"/>
        <end position="212"/>
    </location>
</feature>
<dbReference type="FunFam" id="3.10.590.10:FF:000006">
    <property type="entry name" value="Chromosome 7, whole genome shotgun sequence"/>
    <property type="match status" value="1"/>
</dbReference>
<dbReference type="AlphaFoldDB" id="A0A074S7X2"/>
<dbReference type="STRING" id="1423351.A0A074S7X2"/>
<dbReference type="SUPFAM" id="SSF88697">
    <property type="entry name" value="PUA domain-like"/>
    <property type="match status" value="1"/>
</dbReference>
<keyword evidence="6" id="KW-1185">Reference proteome</keyword>
<dbReference type="HOGENOM" id="CLU_041799_1_1_1"/>
<dbReference type="InterPro" id="IPR052181">
    <property type="entry name" value="5hmC_binding"/>
</dbReference>
<dbReference type="InterPro" id="IPR002740">
    <property type="entry name" value="EVE_domain"/>
</dbReference>
<dbReference type="Gene3D" id="3.10.590.10">
    <property type="entry name" value="ph1033 like domains"/>
    <property type="match status" value="1"/>
</dbReference>
<comment type="subcellular location">
    <subcellularLocation>
        <location evidence="1">Nucleus</location>
    </subcellularLocation>
</comment>
<feature type="compositionally biased region" description="Basic and acidic residues" evidence="3">
    <location>
        <begin position="248"/>
        <end position="271"/>
    </location>
</feature>
<dbReference type="GO" id="GO:0005634">
    <property type="term" value="C:nucleus"/>
    <property type="evidence" value="ECO:0007669"/>
    <property type="project" value="UniProtKB-SubCell"/>
</dbReference>
<accession>A0A074S7X2</accession>
<evidence type="ECO:0000259" key="4">
    <source>
        <dbReference type="Pfam" id="PF01878"/>
    </source>
</evidence>
<dbReference type="Pfam" id="PF01878">
    <property type="entry name" value="EVE"/>
    <property type="match status" value="1"/>
</dbReference>
<feature type="region of interest" description="Disordered" evidence="3">
    <location>
        <begin position="218"/>
        <end position="286"/>
    </location>
</feature>
<sequence length="286" mass="31605">MFAPRCGVFRSFSAHSQPSAMAKYWLMKAEPDSRIVKGKDVKFSVDDFEACGTTSWEGVRNHEAKNIMRDQMKIGDKVLFYHSNCKTPGIAALAEVSKEAFPDYTANDATHPYYDPKSSSRDPKSEPTWWMVELQFKSRLKHFVSLAMLRSITSVTSVGGLAQFSADSEDGQHQLSYLSPADLKALGDMPLLNRGRLSVQSVNEGAWIAINKLAEKGGWSEQSKSKPAKASARSAKSTGPAKPKKTTKREAPSDADAKDEKDDETCDKPDADPPSTALRRSKRRKP</sequence>
<evidence type="ECO:0000256" key="3">
    <source>
        <dbReference type="SAM" id="MobiDB-lite"/>
    </source>
</evidence>
<dbReference type="PANTHER" id="PTHR14087:SF7">
    <property type="entry name" value="THYMOCYTE NUCLEAR PROTEIN 1"/>
    <property type="match status" value="1"/>
</dbReference>
<dbReference type="CDD" id="cd21133">
    <property type="entry name" value="EVE"/>
    <property type="match status" value="1"/>
</dbReference>
<protein>
    <submittedName>
        <fullName evidence="5">EVE domain protein</fullName>
    </submittedName>
</protein>
<evidence type="ECO:0000313" key="5">
    <source>
        <dbReference type="EMBL" id="KEP55516.1"/>
    </source>
</evidence>
<proteinExistence type="predicted"/>
<evidence type="ECO:0000256" key="1">
    <source>
        <dbReference type="ARBA" id="ARBA00004123"/>
    </source>
</evidence>
<dbReference type="OrthoDB" id="41445at2759"/>
<evidence type="ECO:0000256" key="2">
    <source>
        <dbReference type="ARBA" id="ARBA00023242"/>
    </source>
</evidence>
<keyword evidence="2" id="KW-0539">Nucleus</keyword>
<organism evidence="5 6">
    <name type="scientific">Rhizoctonia solani 123E</name>
    <dbReference type="NCBI Taxonomy" id="1423351"/>
    <lineage>
        <taxon>Eukaryota</taxon>
        <taxon>Fungi</taxon>
        <taxon>Dikarya</taxon>
        <taxon>Basidiomycota</taxon>
        <taxon>Agaricomycotina</taxon>
        <taxon>Agaricomycetes</taxon>
        <taxon>Cantharellales</taxon>
        <taxon>Ceratobasidiaceae</taxon>
        <taxon>Rhizoctonia</taxon>
    </lineage>
</organism>
<name>A0A074S7X2_9AGAM</name>
<evidence type="ECO:0000313" key="6">
    <source>
        <dbReference type="Proteomes" id="UP000027456"/>
    </source>
</evidence>
<dbReference type="Proteomes" id="UP000027456">
    <property type="component" value="Unassembled WGS sequence"/>
</dbReference>
<dbReference type="EMBL" id="AZST01000005">
    <property type="protein sequence ID" value="KEP55516.1"/>
    <property type="molecule type" value="Genomic_DNA"/>
</dbReference>
<feature type="compositionally biased region" description="Low complexity" evidence="3">
    <location>
        <begin position="228"/>
        <end position="237"/>
    </location>
</feature>